<gene>
    <name evidence="3" type="ORF">SLUN_07590</name>
</gene>
<dbReference type="Gene3D" id="3.90.1300.10">
    <property type="entry name" value="Amidase signature (AS) domain"/>
    <property type="match status" value="1"/>
</dbReference>
<dbReference type="GeneID" id="55655122"/>
<feature type="domain" description="Amidase" evidence="1">
    <location>
        <begin position="31"/>
        <end position="416"/>
    </location>
</feature>
<name>A0A2R4SYY3_9ACTN</name>
<dbReference type="InterPro" id="IPR036928">
    <property type="entry name" value="AS_sf"/>
</dbReference>
<dbReference type="InterPro" id="IPR053844">
    <property type="entry name" value="AH_C"/>
</dbReference>
<dbReference type="SUPFAM" id="SSF75304">
    <property type="entry name" value="Amidase signature (AS) enzymes"/>
    <property type="match status" value="1"/>
</dbReference>
<evidence type="ECO:0000313" key="4">
    <source>
        <dbReference type="Proteomes" id="UP000244201"/>
    </source>
</evidence>
<dbReference type="PANTHER" id="PTHR11895">
    <property type="entry name" value="TRANSAMIDASE"/>
    <property type="match status" value="1"/>
</dbReference>
<keyword evidence="3" id="KW-0378">Hydrolase</keyword>
<protein>
    <submittedName>
        <fullName evidence="3">Allophanate hydrolase</fullName>
    </submittedName>
</protein>
<dbReference type="RefSeq" id="WP_108147765.1">
    <property type="nucleotide sequence ID" value="NZ_CP026304.1"/>
</dbReference>
<dbReference type="KEGG" id="slk:SLUN_07590"/>
<dbReference type="Proteomes" id="UP000244201">
    <property type="component" value="Chromosome"/>
</dbReference>
<evidence type="ECO:0000313" key="3">
    <source>
        <dbReference type="EMBL" id="AVZ72082.1"/>
    </source>
</evidence>
<dbReference type="OrthoDB" id="182039at2"/>
<dbReference type="EMBL" id="CP026304">
    <property type="protein sequence ID" value="AVZ72082.1"/>
    <property type="molecule type" value="Genomic_DNA"/>
</dbReference>
<dbReference type="InterPro" id="IPR000120">
    <property type="entry name" value="Amidase"/>
</dbReference>
<organism evidence="3 4">
    <name type="scientific">Streptomyces lunaelactis</name>
    <dbReference type="NCBI Taxonomy" id="1535768"/>
    <lineage>
        <taxon>Bacteria</taxon>
        <taxon>Bacillati</taxon>
        <taxon>Actinomycetota</taxon>
        <taxon>Actinomycetes</taxon>
        <taxon>Kitasatosporales</taxon>
        <taxon>Streptomycetaceae</taxon>
        <taxon>Streptomyces</taxon>
    </lineage>
</organism>
<sequence length="550" mass="56597">MPTPALTRIRAAHDLIERIRRPDIWITLRPRADAEADARDIDTRVAAGEQLPLAGRTFAVKGNIDAKGLPTTAGCPSYAYDPPVDAPAVASLKAAGAVVLGSTNMDQFATGLVGTRSPYGAVHSAHHPDRISGGSSSGSAVAVALGVADLALGTDTAGSGRVPAAFNGIVGLKPTRGLVPTDGVVPACATLDCVSVFARTLPEAELALALIATPPGREAPHRAPGPWRIAVPPTAQLGAMDDGWAEAYEAAAERLATAGARLGPIDLTPFTDAAALLYEGAFVAERYTAVGEFIDKATTAEAGDLDPTVAAIIRRARDIPAHRLFADQARLGALRDQAMAALAATDADALLLPTAPGHPTLADVAADPLRANARLGRFTNSTNLFDLAAVAVPAGEVAGRPFGVMLIGPAGTDDRLARIAAHLTPRTRLAVVGAHLAGQPLNPQLLALGATFKATTTTTAGYRLFALRTDPPKPGLVHAGSGGHRIEAEIWELPPEGLGALTAALPRPMTIGRVELADGTSAPGFLCEPAALDGAEDITEYGGWRAFRNS</sequence>
<dbReference type="AlphaFoldDB" id="A0A2R4SYY3"/>
<dbReference type="Gene3D" id="1.20.58.1700">
    <property type="match status" value="1"/>
</dbReference>
<dbReference type="NCBIfam" id="NF006043">
    <property type="entry name" value="PRK08186.1"/>
    <property type="match status" value="1"/>
</dbReference>
<keyword evidence="4" id="KW-1185">Reference proteome</keyword>
<dbReference type="InterPro" id="IPR023631">
    <property type="entry name" value="Amidase_dom"/>
</dbReference>
<dbReference type="GO" id="GO:0016787">
    <property type="term" value="F:hydrolase activity"/>
    <property type="evidence" value="ECO:0007669"/>
    <property type="project" value="UniProtKB-KW"/>
</dbReference>
<accession>A0A2R4SYY3</accession>
<dbReference type="Gene3D" id="3.10.490.10">
    <property type="entry name" value="Gamma-glutamyl cyclotransferase-like"/>
    <property type="match status" value="1"/>
</dbReference>
<dbReference type="PANTHER" id="PTHR11895:SF169">
    <property type="entry name" value="GLUTAMYL-TRNA(GLN) AMIDOTRANSFERASE"/>
    <property type="match status" value="1"/>
</dbReference>
<proteinExistence type="predicted"/>
<evidence type="ECO:0000259" key="2">
    <source>
        <dbReference type="Pfam" id="PF21986"/>
    </source>
</evidence>
<reference evidence="3 4" key="1">
    <citation type="submission" date="2018-01" db="EMBL/GenBank/DDBJ databases">
        <title>Complete genome sequence of Streptomyces lunaelactis MM109T, a Ferroverdin A producer isolated from cave moonmilk deposits.</title>
        <authorList>
            <person name="Naome A."/>
            <person name="Martinet L."/>
            <person name="Maciejewska M."/>
            <person name="Anderssen S."/>
            <person name="Adam D."/>
            <person name="Tenconi E."/>
            <person name="Deflandre B."/>
            <person name="Arguelles-Arias A."/>
            <person name="Calusinska M."/>
            <person name="Copieters W."/>
            <person name="Karim L."/>
            <person name="Hanikenne M."/>
            <person name="Baurain D."/>
            <person name="van Wezel G."/>
            <person name="Smargiasso N."/>
            <person name="de Pauw E."/>
            <person name="Delfosse P."/>
            <person name="Rigali S."/>
        </authorList>
    </citation>
    <scope>NUCLEOTIDE SEQUENCE [LARGE SCALE GENOMIC DNA]</scope>
    <source>
        <strain evidence="3 4">MM109</strain>
    </source>
</reference>
<dbReference type="Pfam" id="PF21986">
    <property type="entry name" value="AH_C"/>
    <property type="match status" value="1"/>
</dbReference>
<feature type="domain" description="Allophanate hydrolase C-terminal" evidence="2">
    <location>
        <begin position="428"/>
        <end position="548"/>
    </location>
</feature>
<evidence type="ECO:0000259" key="1">
    <source>
        <dbReference type="Pfam" id="PF01425"/>
    </source>
</evidence>
<dbReference type="Pfam" id="PF01425">
    <property type="entry name" value="Amidase"/>
    <property type="match status" value="1"/>
</dbReference>